<dbReference type="SMART" id="SM00132">
    <property type="entry name" value="LIM"/>
    <property type="match status" value="2"/>
</dbReference>
<dbReference type="Pfam" id="PF06297">
    <property type="entry name" value="PET"/>
    <property type="match status" value="1"/>
</dbReference>
<evidence type="ECO:0000256" key="2">
    <source>
        <dbReference type="ARBA" id="ARBA00022490"/>
    </source>
</evidence>
<evidence type="ECO:0000313" key="12">
    <source>
        <dbReference type="RefSeq" id="XP_026302174.1"/>
    </source>
</evidence>
<accession>A0A7M7MWI2</accession>
<dbReference type="CDD" id="cd09829">
    <property type="entry name" value="PET_testin"/>
    <property type="match status" value="1"/>
</dbReference>
<evidence type="ECO:0000256" key="6">
    <source>
        <dbReference type="ARBA" id="ARBA00023038"/>
    </source>
</evidence>
<keyword evidence="11" id="KW-1185">Reference proteome</keyword>
<dbReference type="GeneID" id="724792"/>
<dbReference type="GO" id="GO:0008270">
    <property type="term" value="F:zinc ion binding"/>
    <property type="evidence" value="ECO:0007669"/>
    <property type="project" value="InterPro"/>
</dbReference>
<dbReference type="InterPro" id="IPR033724">
    <property type="entry name" value="PET_testin"/>
</dbReference>
<evidence type="ECO:0000256" key="4">
    <source>
        <dbReference type="ARBA" id="ARBA00022737"/>
    </source>
</evidence>
<dbReference type="CTD" id="26136"/>
<dbReference type="InterPro" id="IPR047120">
    <property type="entry name" value="Pk/Esn/Tes"/>
</dbReference>
<keyword evidence="6 7" id="KW-0440">LIM domain</keyword>
<feature type="domain" description="PET" evidence="9">
    <location>
        <begin position="85"/>
        <end position="196"/>
    </location>
</feature>
<dbReference type="Pfam" id="PF00412">
    <property type="entry name" value="LIM"/>
    <property type="match status" value="2"/>
</dbReference>
<keyword evidence="3 7" id="KW-0479">Metal-binding</keyword>
<dbReference type="InterPro" id="IPR010442">
    <property type="entry name" value="PET_domain"/>
</dbReference>
<evidence type="ECO:0000256" key="3">
    <source>
        <dbReference type="ARBA" id="ARBA00022723"/>
    </source>
</evidence>
<dbReference type="PROSITE" id="PS50023">
    <property type="entry name" value="LIM_DOMAIN_2"/>
    <property type="match status" value="1"/>
</dbReference>
<dbReference type="PANTHER" id="PTHR24211:SF22">
    <property type="entry name" value="TESTIN"/>
    <property type="match status" value="1"/>
</dbReference>
<evidence type="ECO:0000259" key="9">
    <source>
        <dbReference type="PROSITE" id="PS51303"/>
    </source>
</evidence>
<evidence type="ECO:0000313" key="11">
    <source>
        <dbReference type="Proteomes" id="UP000005203"/>
    </source>
</evidence>
<dbReference type="CDD" id="cd09341">
    <property type="entry name" value="LIM2_Testin_like"/>
    <property type="match status" value="1"/>
</dbReference>
<proteinExistence type="predicted"/>
<sequence length="704" mass="80359">MNNVDINDRPKWLLELENRKRKPRLAHEAGAGAPCVLCKISCPGLDLHFWRKICKNCKCNKDDHDVDDDDFPQFDLLFGTSKKYKKKSILLHINDGKKYVEEAFEWIPPNTTKELAVDYMRALPIDKLPIKGSAGAALRRQLLQKQLPLHDIDYKNCDKLSDQEKKQFEKYLENIKRYVGQGIVTKILSARPYDGSLVTPVNATDMQRFNPQNKLNLSPSFVQLRTPSSFAPKCSYKKNVHENINVHEFCALEAPNNYSNIKNNQIFEKYNITSNDNESIRSSNQNIKNVTSENLNLNDTVVTNVNSKITLPSNSSECYKEAYKDIFKNPSTSILNSKSINDNIDVETLLVDALLPSSVHTTDVIKSTLDEKSLMYIREKLTNKYSNQENQKQINIPNFAKNLDSNNSQNKNFPININKETDQVTTITTINNPEMLIPSKEKFQNIEKNTYDSTETLNIENSKENKSLTSSKMMENQFLSSTSSSQQSSNINNYEATLNSFTTPSTIIHSEKLEKQIFPYETISTAKQSEDLINAEHLKNVMDQLTINSKLQKCHKCKEEIHVGDVAVITEKAKNAIWHPGCFLIFVREYTVAEGHNYHVKHFCCWDCDVPLAGKQYITENDRPLCLLCYQKSYAKTCNLCNKIIAADQKGVAVKDLNFHATEACFCCYICNKNLLSSKFAVKEKKIFCSKECISNFLHSQITN</sequence>
<reference evidence="12" key="2">
    <citation type="submission" date="2025-04" db="UniProtKB">
        <authorList>
            <consortium name="RefSeq"/>
        </authorList>
    </citation>
    <scope>IDENTIFICATION</scope>
    <source>
        <strain evidence="12">DH4</strain>
        <tissue evidence="12">Whole body</tissue>
    </source>
</reference>
<accession>A0A8B8HHS7</accession>
<evidence type="ECO:0000259" key="8">
    <source>
        <dbReference type="PROSITE" id="PS50023"/>
    </source>
</evidence>
<dbReference type="AlphaFoldDB" id="A0A7M7MWI2"/>
<keyword evidence="4" id="KW-0677">Repeat</keyword>
<dbReference type="PROSITE" id="PS51303">
    <property type="entry name" value="PET"/>
    <property type="match status" value="1"/>
</dbReference>
<dbReference type="Gene3D" id="2.10.110.10">
    <property type="entry name" value="Cysteine Rich Protein"/>
    <property type="match status" value="2"/>
</dbReference>
<evidence type="ECO:0000313" key="10">
    <source>
        <dbReference type="EnsemblMetazoa" id="XP_026302174"/>
    </source>
</evidence>
<dbReference type="FunFam" id="2.10.110.10:FF:000005">
    <property type="entry name" value="Testin isoform 1"/>
    <property type="match status" value="1"/>
</dbReference>
<dbReference type="RefSeq" id="XP_026302174.1">
    <property type="nucleotide sequence ID" value="XM_026446389.1"/>
</dbReference>
<dbReference type="Proteomes" id="UP000005203">
    <property type="component" value="Linkage group LG2"/>
</dbReference>
<protein>
    <submittedName>
        <fullName evidence="12">Testin isoform X2</fullName>
    </submittedName>
</protein>
<gene>
    <name evidence="12" type="primary">LOC724792</name>
</gene>
<name>A0A7M7MWI2_APIME</name>
<evidence type="ECO:0000256" key="5">
    <source>
        <dbReference type="ARBA" id="ARBA00022833"/>
    </source>
</evidence>
<evidence type="ECO:0000256" key="1">
    <source>
        <dbReference type="ARBA" id="ARBA00004496"/>
    </source>
</evidence>
<reference evidence="10" key="1">
    <citation type="submission" date="2021-01" db="UniProtKB">
        <authorList>
            <consortium name="EnsemblMetazoa"/>
        </authorList>
    </citation>
    <scope>IDENTIFICATION</scope>
    <source>
        <strain evidence="10">DH4</strain>
    </source>
</reference>
<organism evidence="10">
    <name type="scientific">Apis mellifera</name>
    <name type="common">Honeybee</name>
    <dbReference type="NCBI Taxonomy" id="7460"/>
    <lineage>
        <taxon>Eukaryota</taxon>
        <taxon>Metazoa</taxon>
        <taxon>Ecdysozoa</taxon>
        <taxon>Arthropoda</taxon>
        <taxon>Hexapoda</taxon>
        <taxon>Insecta</taxon>
        <taxon>Pterygota</taxon>
        <taxon>Neoptera</taxon>
        <taxon>Endopterygota</taxon>
        <taxon>Hymenoptera</taxon>
        <taxon>Apocrita</taxon>
        <taxon>Aculeata</taxon>
        <taxon>Apoidea</taxon>
        <taxon>Anthophila</taxon>
        <taxon>Apidae</taxon>
        <taxon>Apis</taxon>
    </lineage>
</organism>
<dbReference type="GO" id="GO:0005737">
    <property type="term" value="C:cytoplasm"/>
    <property type="evidence" value="ECO:0007669"/>
    <property type="project" value="UniProtKB-SubCell"/>
</dbReference>
<feature type="domain" description="LIM zinc-binding" evidence="8">
    <location>
        <begin position="552"/>
        <end position="636"/>
    </location>
</feature>
<dbReference type="EnsemblMetazoa" id="XM_026446389">
    <property type="protein sequence ID" value="XP_026302174"/>
    <property type="gene ID" value="LOC724792"/>
</dbReference>
<dbReference type="OrthoDB" id="10069167at2759"/>
<keyword evidence="5 7" id="KW-0862">Zinc</keyword>
<dbReference type="InterPro" id="IPR001781">
    <property type="entry name" value="Znf_LIM"/>
</dbReference>
<comment type="subcellular location">
    <subcellularLocation>
        <location evidence="1">Cytoplasm</location>
    </subcellularLocation>
</comment>
<dbReference type="SUPFAM" id="SSF57716">
    <property type="entry name" value="Glucocorticoid receptor-like (DNA-binding domain)"/>
    <property type="match status" value="1"/>
</dbReference>
<evidence type="ECO:0000256" key="7">
    <source>
        <dbReference type="PROSITE-ProRule" id="PRU00125"/>
    </source>
</evidence>
<dbReference type="PANTHER" id="PTHR24211">
    <property type="entry name" value="LIM DOMAIN-CONTAINING PROTEIN"/>
    <property type="match status" value="1"/>
</dbReference>
<keyword evidence="2" id="KW-0963">Cytoplasm</keyword>